<dbReference type="EMBL" id="JAAPAO010000705">
    <property type="protein sequence ID" value="KAF4654784.1"/>
    <property type="molecule type" value="Genomic_DNA"/>
</dbReference>
<proteinExistence type="predicted"/>
<protein>
    <submittedName>
        <fullName evidence="1">Uncharacterized protein</fullName>
    </submittedName>
</protein>
<dbReference type="Proteomes" id="UP000591131">
    <property type="component" value="Unassembled WGS sequence"/>
</dbReference>
<name>A0A7J6L6D9_PERCH</name>
<gene>
    <name evidence="1" type="ORF">FOL47_009780</name>
</gene>
<evidence type="ECO:0000313" key="2">
    <source>
        <dbReference type="Proteomes" id="UP000591131"/>
    </source>
</evidence>
<organism evidence="1 2">
    <name type="scientific">Perkinsus chesapeaki</name>
    <name type="common">Clam parasite</name>
    <name type="synonym">Perkinsus andrewsi</name>
    <dbReference type="NCBI Taxonomy" id="330153"/>
    <lineage>
        <taxon>Eukaryota</taxon>
        <taxon>Sar</taxon>
        <taxon>Alveolata</taxon>
        <taxon>Perkinsozoa</taxon>
        <taxon>Perkinsea</taxon>
        <taxon>Perkinsida</taxon>
        <taxon>Perkinsidae</taxon>
        <taxon>Perkinsus</taxon>
    </lineage>
</organism>
<reference evidence="1 2" key="1">
    <citation type="submission" date="2020-04" db="EMBL/GenBank/DDBJ databases">
        <title>Perkinsus chesapeaki whole genome sequence.</title>
        <authorList>
            <person name="Bogema D.R."/>
        </authorList>
    </citation>
    <scope>NUCLEOTIDE SEQUENCE [LARGE SCALE GENOMIC DNA]</scope>
    <source>
        <strain evidence="1">ATCC PRA-425</strain>
    </source>
</reference>
<keyword evidence="2" id="KW-1185">Reference proteome</keyword>
<dbReference type="OrthoDB" id="10648331at2759"/>
<comment type="caution">
    <text evidence="1">The sequence shown here is derived from an EMBL/GenBank/DDBJ whole genome shotgun (WGS) entry which is preliminary data.</text>
</comment>
<dbReference type="AlphaFoldDB" id="A0A7J6L6D9"/>
<evidence type="ECO:0000313" key="1">
    <source>
        <dbReference type="EMBL" id="KAF4654784.1"/>
    </source>
</evidence>
<sequence length="234" mass="26726">MSAPFSAKNAAPPAPIPYAINENVDIKDADKVSKAWKSSDLFPKIDPFLGDTDPRGIRQFYSLVTTTQSYRFANAAEQYFFVYRCLDGEPSRLVDKHMKHYHISQTFSGLLKEMWRVLYDEYSSSADYSQVRRRLMDIRMASGDYGAIISRYEDFCDESINLAEQSLDDDDLINNPNINLNMNNSLTPEEVRELDSIEEVDYDKINEFIAGISEEEIVQGLNFRLQLKATLGAT</sequence>
<accession>A0A7J6L6D9</accession>